<dbReference type="EMBL" id="CM039430">
    <property type="protein sequence ID" value="KAI4345857.1"/>
    <property type="molecule type" value="Genomic_DNA"/>
</dbReference>
<keyword evidence="2" id="KW-1185">Reference proteome</keyword>
<proteinExistence type="predicted"/>
<gene>
    <name evidence="1" type="ORF">L6164_012946</name>
</gene>
<protein>
    <submittedName>
        <fullName evidence="1">Uncharacterized protein</fullName>
    </submittedName>
</protein>
<sequence length="923" mass="105974">MSERVQSLVGKLNDCLRKESDETISKYLQKMMEAFKNLLLFWDAEWKREIDGEAKHEISEVRQLVEQVEDIVDLYCLLLFSKDKRFRRANYINKMNKLSYKIRQFLKEDQDYPWSYVLTRFIQVIWMGNIMGSSIQMHFPDLFMKFSDKVCIDLKKLKLQEKESVSKFYQNHAELIEDLPQHGSDSNKLNIHHGLDHSTPELTCLVGRHKDTVSSLFGKDMESASLACVALWGVGGIGKTSLAQAFFEQVKYEFSCYAWINTLGKKALEILQEMWMAFIKSQSVSAPRDVSFMDEDEASLLNRIQYYLIKKKFLLVLDDISSVDVWKSVKEAFPRGNTKGRIILTSRIPGFTDCIHINPKPLEPKDAFDLLSKHAFSGTSSDSAGIMESISMLCRGNPFVIKIVVGMLNDSGKLHEVYKRMKESCEKPISGAQNSFIPLCYAALPPVLKSCFLYAALFPPQSQINCKRLMRLWIAEGFIDLKDKSNTKEDIAEQQLHELLRRNLFQVTKLGTNGKPKLCLLLRPLREFALERSQEDGFSVTSETGSSVPVERPLRLSLNSRHSKSNMDIDKTNYSRLRSLLVLLGSKLQTSYIKLDLVSRLKLLRVLELQDMPIDVLPDSLGKLFLMRYLGLRRTKLVELPISLGKLKDLQTLDVRDTMVRSLPENLEHLTELRHLLLALSFDDKVVNLPVVIADFKQLQTLAGVELTECIAKSLLELPQLQKLSVGKVKSDMLELLAKSINQMVHLQSLSINCDLGEKLHTKFFEHSSTSKIERLRVRGRILHLLDWVNSLESLRCLYIWDCLLTEDPFLELGKLPKLEFLSARKAYIGYKIEFRRGAFPNLKKLTIMHFPAWSEWHIGDGTVENLEKLTIESCPNLTKLPPCFRKLANFHVMQVKKMPEAFTEEARKIMVEGANFWLVVRA</sequence>
<comment type="caution">
    <text evidence="1">The sequence shown here is derived from an EMBL/GenBank/DDBJ whole genome shotgun (WGS) entry which is preliminary data.</text>
</comment>
<reference evidence="1 2" key="1">
    <citation type="journal article" date="2022" name="DNA Res.">
        <title>Chromosomal-level genome assembly of the orchid tree Bauhinia variegata (Leguminosae; Cercidoideae) supports the allotetraploid origin hypothesis of Bauhinia.</title>
        <authorList>
            <person name="Zhong Y."/>
            <person name="Chen Y."/>
            <person name="Zheng D."/>
            <person name="Pang J."/>
            <person name="Liu Y."/>
            <person name="Luo S."/>
            <person name="Meng S."/>
            <person name="Qian L."/>
            <person name="Wei D."/>
            <person name="Dai S."/>
            <person name="Zhou R."/>
        </authorList>
    </citation>
    <scope>NUCLEOTIDE SEQUENCE [LARGE SCALE GENOMIC DNA]</scope>
    <source>
        <strain evidence="1">BV-YZ2020</strain>
    </source>
</reference>
<evidence type="ECO:0000313" key="1">
    <source>
        <dbReference type="EMBL" id="KAI4345857.1"/>
    </source>
</evidence>
<organism evidence="1 2">
    <name type="scientific">Bauhinia variegata</name>
    <name type="common">Purple orchid tree</name>
    <name type="synonym">Phanera variegata</name>
    <dbReference type="NCBI Taxonomy" id="167791"/>
    <lineage>
        <taxon>Eukaryota</taxon>
        <taxon>Viridiplantae</taxon>
        <taxon>Streptophyta</taxon>
        <taxon>Embryophyta</taxon>
        <taxon>Tracheophyta</taxon>
        <taxon>Spermatophyta</taxon>
        <taxon>Magnoliopsida</taxon>
        <taxon>eudicotyledons</taxon>
        <taxon>Gunneridae</taxon>
        <taxon>Pentapetalae</taxon>
        <taxon>rosids</taxon>
        <taxon>fabids</taxon>
        <taxon>Fabales</taxon>
        <taxon>Fabaceae</taxon>
        <taxon>Cercidoideae</taxon>
        <taxon>Cercideae</taxon>
        <taxon>Bauhiniinae</taxon>
        <taxon>Bauhinia</taxon>
    </lineage>
</organism>
<name>A0ACB9PCU6_BAUVA</name>
<accession>A0ACB9PCU6</accession>
<dbReference type="Proteomes" id="UP000828941">
    <property type="component" value="Chromosome 5"/>
</dbReference>
<evidence type="ECO:0000313" key="2">
    <source>
        <dbReference type="Proteomes" id="UP000828941"/>
    </source>
</evidence>